<dbReference type="SUPFAM" id="SSF52540">
    <property type="entry name" value="P-loop containing nucleoside triphosphate hydrolases"/>
    <property type="match status" value="1"/>
</dbReference>
<dbReference type="GO" id="GO:0005886">
    <property type="term" value="C:plasma membrane"/>
    <property type="evidence" value="ECO:0007669"/>
    <property type="project" value="TreeGrafter"/>
</dbReference>
<dbReference type="InterPro" id="IPR003439">
    <property type="entry name" value="ABC_transporter-like_ATP-bd"/>
</dbReference>
<dbReference type="EMBL" id="MFNF01000036">
    <property type="protein sequence ID" value="OGH01283.1"/>
    <property type="molecule type" value="Genomic_DNA"/>
</dbReference>
<dbReference type="InterPro" id="IPR027417">
    <property type="entry name" value="P-loop_NTPase"/>
</dbReference>
<keyword evidence="5" id="KW-0547">Nucleotide-binding</keyword>
<evidence type="ECO:0000313" key="8">
    <source>
        <dbReference type="EMBL" id="OGH01283.1"/>
    </source>
</evidence>
<keyword evidence="4" id="KW-0813">Transport</keyword>
<organism evidence="8 9">
    <name type="scientific">Candidatus Lambdaproteobacteria bacterium RIFOXYD2_FULL_56_26</name>
    <dbReference type="NCBI Taxonomy" id="1817773"/>
    <lineage>
        <taxon>Bacteria</taxon>
        <taxon>Pseudomonadati</taxon>
        <taxon>Pseudomonadota</taxon>
        <taxon>Candidatus Lambdaproteobacteria</taxon>
    </lineage>
</organism>
<dbReference type="GO" id="GO:0016887">
    <property type="term" value="F:ATP hydrolysis activity"/>
    <property type="evidence" value="ECO:0007669"/>
    <property type="project" value="InterPro"/>
</dbReference>
<protein>
    <recommendedName>
        <fullName evidence="3">Cell division ATP-binding protein FtsE</fullName>
    </recommendedName>
</protein>
<name>A0A1F6GSZ7_9PROT</name>
<dbReference type="Pfam" id="PF00005">
    <property type="entry name" value="ABC_tran"/>
    <property type="match status" value="1"/>
</dbReference>
<dbReference type="InterPro" id="IPR015854">
    <property type="entry name" value="ABC_transpr_LolD-like"/>
</dbReference>
<dbReference type="GO" id="GO:0005524">
    <property type="term" value="F:ATP binding"/>
    <property type="evidence" value="ECO:0007669"/>
    <property type="project" value="UniProtKB-KW"/>
</dbReference>
<comment type="similarity">
    <text evidence="2">Belongs to the ABC transporter superfamily.</text>
</comment>
<dbReference type="FunFam" id="3.40.50.300:FF:000056">
    <property type="entry name" value="Cell division ATP-binding protein FtsE"/>
    <property type="match status" value="1"/>
</dbReference>
<dbReference type="Gene3D" id="3.40.50.300">
    <property type="entry name" value="P-loop containing nucleotide triphosphate hydrolases"/>
    <property type="match status" value="1"/>
</dbReference>
<reference evidence="8 9" key="1">
    <citation type="journal article" date="2016" name="Nat. Commun.">
        <title>Thousands of microbial genomes shed light on interconnected biogeochemical processes in an aquifer system.</title>
        <authorList>
            <person name="Anantharaman K."/>
            <person name="Brown C.T."/>
            <person name="Hug L.A."/>
            <person name="Sharon I."/>
            <person name="Castelle C.J."/>
            <person name="Probst A.J."/>
            <person name="Thomas B.C."/>
            <person name="Singh A."/>
            <person name="Wilkins M.J."/>
            <person name="Karaoz U."/>
            <person name="Brodie E.L."/>
            <person name="Williams K.H."/>
            <person name="Hubbard S.S."/>
            <person name="Banfield J.F."/>
        </authorList>
    </citation>
    <scope>NUCLEOTIDE SEQUENCE [LARGE SCALE GENOMIC DNA]</scope>
</reference>
<evidence type="ECO:0000256" key="3">
    <source>
        <dbReference type="ARBA" id="ARBA00020019"/>
    </source>
</evidence>
<comment type="function">
    <text evidence="1">Part of the ABC transporter FtsEX involved in cellular division. Important for assembly or stability of the septal ring.</text>
</comment>
<dbReference type="Proteomes" id="UP000177583">
    <property type="component" value="Unassembled WGS sequence"/>
</dbReference>
<dbReference type="InterPro" id="IPR003593">
    <property type="entry name" value="AAA+_ATPase"/>
</dbReference>
<dbReference type="GO" id="GO:0022857">
    <property type="term" value="F:transmembrane transporter activity"/>
    <property type="evidence" value="ECO:0007669"/>
    <property type="project" value="TreeGrafter"/>
</dbReference>
<keyword evidence="6" id="KW-0067">ATP-binding</keyword>
<gene>
    <name evidence="8" type="ORF">A2557_11375</name>
</gene>
<sequence>MRLVGVLKSYLKKTPVFNGVNLSLEPGEFVYLTGASGAGKTTLFKMLLGLEKPDRGEVLFQGQEVTKLKRAALPLHRRQFGMVFQDYKLLEHKTAAENIALPLLIAGFSLEETYKRVWDLKEQIGMGSILDQKVGSLSGGEQQLVAIARAAIHQPQVILADEPTANLDQPMAEKIGTTLAKLNQGGTTVILATHNLDLIKRHPRRTLLIRDAKILEVQR</sequence>
<feature type="domain" description="ABC transporter" evidence="7">
    <location>
        <begin position="1"/>
        <end position="219"/>
    </location>
</feature>
<dbReference type="SMART" id="SM00382">
    <property type="entry name" value="AAA"/>
    <property type="match status" value="1"/>
</dbReference>
<accession>A0A1F6GSZ7</accession>
<dbReference type="PANTHER" id="PTHR24220">
    <property type="entry name" value="IMPORT ATP-BINDING PROTEIN"/>
    <property type="match status" value="1"/>
</dbReference>
<evidence type="ECO:0000256" key="5">
    <source>
        <dbReference type="ARBA" id="ARBA00022741"/>
    </source>
</evidence>
<evidence type="ECO:0000256" key="6">
    <source>
        <dbReference type="ARBA" id="ARBA00022840"/>
    </source>
</evidence>
<evidence type="ECO:0000256" key="2">
    <source>
        <dbReference type="ARBA" id="ARBA00005417"/>
    </source>
</evidence>
<dbReference type="PROSITE" id="PS50893">
    <property type="entry name" value="ABC_TRANSPORTER_2"/>
    <property type="match status" value="1"/>
</dbReference>
<dbReference type="AlphaFoldDB" id="A0A1F6GSZ7"/>
<evidence type="ECO:0000256" key="4">
    <source>
        <dbReference type="ARBA" id="ARBA00022448"/>
    </source>
</evidence>
<dbReference type="CDD" id="cd03255">
    <property type="entry name" value="ABC_MJ0796_LolCDE_FtsE"/>
    <property type="match status" value="1"/>
</dbReference>
<evidence type="ECO:0000256" key="1">
    <source>
        <dbReference type="ARBA" id="ARBA00002579"/>
    </source>
</evidence>
<dbReference type="InterPro" id="IPR017871">
    <property type="entry name" value="ABC_transporter-like_CS"/>
</dbReference>
<dbReference type="InterPro" id="IPR017911">
    <property type="entry name" value="MacB-like_ATP-bd"/>
</dbReference>
<proteinExistence type="inferred from homology"/>
<evidence type="ECO:0000313" key="9">
    <source>
        <dbReference type="Proteomes" id="UP000177583"/>
    </source>
</evidence>
<evidence type="ECO:0000259" key="7">
    <source>
        <dbReference type="PROSITE" id="PS50893"/>
    </source>
</evidence>
<comment type="caution">
    <text evidence="8">The sequence shown here is derived from an EMBL/GenBank/DDBJ whole genome shotgun (WGS) entry which is preliminary data.</text>
</comment>
<dbReference type="PROSITE" id="PS00211">
    <property type="entry name" value="ABC_TRANSPORTER_1"/>
    <property type="match status" value="1"/>
</dbReference>
<dbReference type="PANTHER" id="PTHR24220:SF470">
    <property type="entry name" value="CELL DIVISION ATP-BINDING PROTEIN FTSE"/>
    <property type="match status" value="1"/>
</dbReference>